<evidence type="ECO:0000313" key="3">
    <source>
        <dbReference type="Proteomes" id="UP000824120"/>
    </source>
</evidence>
<accession>A0A9J6ABD5</accession>
<dbReference type="AlphaFoldDB" id="A0A9J6ABD5"/>
<feature type="domain" description="DUF7746" evidence="1">
    <location>
        <begin position="73"/>
        <end position="105"/>
    </location>
</feature>
<comment type="caution">
    <text evidence="2">The sequence shown here is derived from an EMBL/GenBank/DDBJ whole genome shotgun (WGS) entry which is preliminary data.</text>
</comment>
<protein>
    <recommendedName>
        <fullName evidence="1">DUF7746 domain-containing protein</fullName>
    </recommendedName>
</protein>
<name>A0A9J6ABD5_SOLCO</name>
<dbReference type="EMBL" id="JACXVP010000002">
    <property type="protein sequence ID" value="KAG5621628.1"/>
    <property type="molecule type" value="Genomic_DNA"/>
</dbReference>
<organism evidence="2 3">
    <name type="scientific">Solanum commersonii</name>
    <name type="common">Commerson's wild potato</name>
    <name type="synonym">Commerson's nightshade</name>
    <dbReference type="NCBI Taxonomy" id="4109"/>
    <lineage>
        <taxon>Eukaryota</taxon>
        <taxon>Viridiplantae</taxon>
        <taxon>Streptophyta</taxon>
        <taxon>Embryophyta</taxon>
        <taxon>Tracheophyta</taxon>
        <taxon>Spermatophyta</taxon>
        <taxon>Magnoliopsida</taxon>
        <taxon>eudicotyledons</taxon>
        <taxon>Gunneridae</taxon>
        <taxon>Pentapetalae</taxon>
        <taxon>asterids</taxon>
        <taxon>lamiids</taxon>
        <taxon>Solanales</taxon>
        <taxon>Solanaceae</taxon>
        <taxon>Solanoideae</taxon>
        <taxon>Solaneae</taxon>
        <taxon>Solanum</taxon>
    </lineage>
</organism>
<evidence type="ECO:0000259" key="1">
    <source>
        <dbReference type="Pfam" id="PF24925"/>
    </source>
</evidence>
<reference evidence="2 3" key="1">
    <citation type="submission" date="2020-09" db="EMBL/GenBank/DDBJ databases">
        <title>De no assembly of potato wild relative species, Solanum commersonii.</title>
        <authorList>
            <person name="Cho K."/>
        </authorList>
    </citation>
    <scope>NUCLEOTIDE SEQUENCE [LARGE SCALE GENOMIC DNA]</scope>
    <source>
        <strain evidence="2">LZ3.2</strain>
        <tissue evidence="2">Leaf</tissue>
    </source>
</reference>
<sequence>MFIFKGLLKFVTLFLDLYDLENLLDKKFSQFGASAKPISLTKILQCEMEATFDLKLKWKWKLINFMVSKRGIVIYEWNLDGLAMALTIMVHRMLMYATICKSVNNILTGPSQDDYCRIYRSTKRMVG</sequence>
<proteinExistence type="predicted"/>
<keyword evidence="3" id="KW-1185">Reference proteome</keyword>
<dbReference type="OrthoDB" id="1735266at2759"/>
<dbReference type="InterPro" id="IPR056648">
    <property type="entry name" value="DUF7746"/>
</dbReference>
<gene>
    <name evidence="2" type="ORF">H5410_006846</name>
</gene>
<evidence type="ECO:0000313" key="2">
    <source>
        <dbReference type="EMBL" id="KAG5621628.1"/>
    </source>
</evidence>
<dbReference type="Pfam" id="PF24925">
    <property type="entry name" value="DUF7746"/>
    <property type="match status" value="1"/>
</dbReference>
<dbReference type="Proteomes" id="UP000824120">
    <property type="component" value="Chromosome 2"/>
</dbReference>